<dbReference type="GO" id="GO:0033353">
    <property type="term" value="P:S-adenosylmethionine cycle"/>
    <property type="evidence" value="ECO:0007669"/>
    <property type="project" value="TreeGrafter"/>
</dbReference>
<evidence type="ECO:0000256" key="2">
    <source>
        <dbReference type="ARBA" id="ARBA00005195"/>
    </source>
</evidence>
<evidence type="ECO:0000256" key="4">
    <source>
        <dbReference type="ARBA" id="ARBA00022091"/>
    </source>
</evidence>
<accession>A0AAD4S1F5</accession>
<dbReference type="PANTHER" id="PTHR23420">
    <property type="entry name" value="ADENOSYLHOMOCYSTEINASE"/>
    <property type="match status" value="1"/>
</dbReference>
<evidence type="ECO:0000256" key="3">
    <source>
        <dbReference type="ARBA" id="ARBA00007122"/>
    </source>
</evidence>
<dbReference type="GO" id="GO:0005829">
    <property type="term" value="C:cytosol"/>
    <property type="evidence" value="ECO:0007669"/>
    <property type="project" value="TreeGrafter"/>
</dbReference>
<name>A0AAD4S1F5_9MAGN</name>
<comment type="caution">
    <text evidence="9">The sequence shown here is derived from an EMBL/GenBank/DDBJ whole genome shotgun (WGS) entry which is preliminary data.</text>
</comment>
<dbReference type="InterPro" id="IPR015878">
    <property type="entry name" value="Ado_hCys_hydrolase_NAD-bd"/>
</dbReference>
<comment type="pathway">
    <text evidence="2">Amino-acid biosynthesis; L-homocysteine biosynthesis; L-homocysteine from S-adenosyl-L-homocysteine: step 1/1.</text>
</comment>
<evidence type="ECO:0000313" key="9">
    <source>
        <dbReference type="EMBL" id="KAI3851922.1"/>
    </source>
</evidence>
<organism evidence="9 10">
    <name type="scientific">Papaver atlanticum</name>
    <dbReference type="NCBI Taxonomy" id="357466"/>
    <lineage>
        <taxon>Eukaryota</taxon>
        <taxon>Viridiplantae</taxon>
        <taxon>Streptophyta</taxon>
        <taxon>Embryophyta</taxon>
        <taxon>Tracheophyta</taxon>
        <taxon>Spermatophyta</taxon>
        <taxon>Magnoliopsida</taxon>
        <taxon>Ranunculales</taxon>
        <taxon>Papaveraceae</taxon>
        <taxon>Papaveroideae</taxon>
        <taxon>Papaver</taxon>
    </lineage>
</organism>
<evidence type="ECO:0000256" key="1">
    <source>
        <dbReference type="ARBA" id="ARBA00002639"/>
    </source>
</evidence>
<dbReference type="Gene3D" id="3.40.50.720">
    <property type="entry name" value="NAD(P)-binding Rossmann-like Domain"/>
    <property type="match status" value="1"/>
</dbReference>
<dbReference type="SUPFAM" id="SSF51735">
    <property type="entry name" value="NAD(P)-binding Rossmann-fold domains"/>
    <property type="match status" value="1"/>
</dbReference>
<proteinExistence type="inferred from homology"/>
<sequence>MNAFEDPYVVTATSSDAPLISETVVDDEYKDEDAQFDNLYGFHHSLPDGLMRANDVMIASKIDVVAGYRDVRKWSALKQAGARVIITEIDVDNFRTCNTSVKKP</sequence>
<dbReference type="Pfam" id="PF00670">
    <property type="entry name" value="AdoHcyase_NAD"/>
    <property type="match status" value="1"/>
</dbReference>
<evidence type="ECO:0000256" key="6">
    <source>
        <dbReference type="ARBA" id="ARBA00034527"/>
    </source>
</evidence>
<evidence type="ECO:0000259" key="8">
    <source>
        <dbReference type="Pfam" id="PF00670"/>
    </source>
</evidence>
<protein>
    <recommendedName>
        <fullName evidence="4">Adenosylhomocysteinase</fullName>
        <ecNumber evidence="6">3.13.2.1</ecNumber>
    </recommendedName>
    <alternativeName>
        <fullName evidence="5">S-adenosyl-L-homocysteine hydrolase</fullName>
    </alternativeName>
</protein>
<dbReference type="AlphaFoldDB" id="A0AAD4S1F5"/>
<dbReference type="EMBL" id="JAJJMB010015809">
    <property type="protein sequence ID" value="KAI3851922.1"/>
    <property type="molecule type" value="Genomic_DNA"/>
</dbReference>
<keyword evidence="10" id="KW-1185">Reference proteome</keyword>
<evidence type="ECO:0000256" key="5">
    <source>
        <dbReference type="ARBA" id="ARBA00033091"/>
    </source>
</evidence>
<comment type="function">
    <text evidence="1">Adenosylhomocysteine is a competitive inhibitor of S-adenosyl-L-methionine-dependent methyl transferase reactions; therefore adenosylhomocysteinase may play a key role in the control of methylations via regulation of the intracellular concentration of adenosylhomocysteine.</text>
</comment>
<feature type="domain" description="S-adenosyl-L-homocysteine hydrolase NAD binding" evidence="8">
    <location>
        <begin position="38"/>
        <end position="90"/>
    </location>
</feature>
<dbReference type="Proteomes" id="UP001202328">
    <property type="component" value="Unassembled WGS sequence"/>
</dbReference>
<comment type="catalytic activity">
    <reaction evidence="7">
        <text>S-adenosyl-L-homocysteine + H2O = L-homocysteine + adenosine</text>
        <dbReference type="Rhea" id="RHEA:21708"/>
        <dbReference type="ChEBI" id="CHEBI:15377"/>
        <dbReference type="ChEBI" id="CHEBI:16335"/>
        <dbReference type="ChEBI" id="CHEBI:57856"/>
        <dbReference type="ChEBI" id="CHEBI:58199"/>
        <dbReference type="EC" id="3.13.2.1"/>
    </reaction>
</comment>
<dbReference type="EC" id="3.13.2.1" evidence="6"/>
<gene>
    <name evidence="9" type="ORF">MKW98_019921</name>
</gene>
<dbReference type="InterPro" id="IPR000043">
    <property type="entry name" value="Adenosylhomocysteinase-like"/>
</dbReference>
<dbReference type="PANTHER" id="PTHR23420:SF0">
    <property type="entry name" value="ADENOSYLHOMOCYSTEINASE"/>
    <property type="match status" value="1"/>
</dbReference>
<comment type="similarity">
    <text evidence="3">Belongs to the adenosylhomocysteinase family.</text>
</comment>
<dbReference type="InterPro" id="IPR036291">
    <property type="entry name" value="NAD(P)-bd_dom_sf"/>
</dbReference>
<evidence type="ECO:0000256" key="7">
    <source>
        <dbReference type="ARBA" id="ARBA00048858"/>
    </source>
</evidence>
<dbReference type="GO" id="GO:0004013">
    <property type="term" value="F:adenosylhomocysteinase activity"/>
    <property type="evidence" value="ECO:0007669"/>
    <property type="project" value="UniProtKB-EC"/>
</dbReference>
<reference evidence="9" key="1">
    <citation type="submission" date="2022-04" db="EMBL/GenBank/DDBJ databases">
        <title>A functionally conserved STORR gene fusion in Papaver species that diverged 16.8 million years ago.</title>
        <authorList>
            <person name="Catania T."/>
        </authorList>
    </citation>
    <scope>NUCLEOTIDE SEQUENCE</scope>
    <source>
        <strain evidence="9">S-188037</strain>
    </source>
</reference>
<evidence type="ECO:0000313" key="10">
    <source>
        <dbReference type="Proteomes" id="UP001202328"/>
    </source>
</evidence>